<organism evidence="1 2">
    <name type="scientific">Gimesia aquarii</name>
    <dbReference type="NCBI Taxonomy" id="2527964"/>
    <lineage>
        <taxon>Bacteria</taxon>
        <taxon>Pseudomonadati</taxon>
        <taxon>Planctomycetota</taxon>
        <taxon>Planctomycetia</taxon>
        <taxon>Planctomycetales</taxon>
        <taxon>Planctomycetaceae</taxon>
        <taxon>Gimesia</taxon>
    </lineage>
</organism>
<protein>
    <submittedName>
        <fullName evidence="1">Uncharacterized protein</fullName>
    </submittedName>
</protein>
<dbReference type="EMBL" id="CP037920">
    <property type="protein sequence ID" value="QDT96838.1"/>
    <property type="molecule type" value="Genomic_DNA"/>
</dbReference>
<name>A0A517VV15_9PLAN</name>
<dbReference type="KEGG" id="gaw:V144x_22960"/>
<dbReference type="Proteomes" id="UP000318704">
    <property type="component" value="Chromosome"/>
</dbReference>
<dbReference type="AlphaFoldDB" id="A0A517VV15"/>
<sequence length="45" mass="5093">MQLELCDDSVDKSIGVYVFYHNLSRVIEDEDVQNASLNLALNASY</sequence>
<reference evidence="1 2" key="1">
    <citation type="submission" date="2019-03" db="EMBL/GenBank/DDBJ databases">
        <title>Deep-cultivation of Planctomycetes and their phenomic and genomic characterization uncovers novel biology.</title>
        <authorList>
            <person name="Wiegand S."/>
            <person name="Jogler M."/>
            <person name="Boedeker C."/>
            <person name="Pinto D."/>
            <person name="Vollmers J."/>
            <person name="Rivas-Marin E."/>
            <person name="Kohn T."/>
            <person name="Peeters S.H."/>
            <person name="Heuer A."/>
            <person name="Rast P."/>
            <person name="Oberbeckmann S."/>
            <person name="Bunk B."/>
            <person name="Jeske O."/>
            <person name="Meyerdierks A."/>
            <person name="Storesund J.E."/>
            <person name="Kallscheuer N."/>
            <person name="Luecker S."/>
            <person name="Lage O.M."/>
            <person name="Pohl T."/>
            <person name="Merkel B.J."/>
            <person name="Hornburger P."/>
            <person name="Mueller R.-W."/>
            <person name="Bruemmer F."/>
            <person name="Labrenz M."/>
            <person name="Spormann A.M."/>
            <person name="Op den Camp H."/>
            <person name="Overmann J."/>
            <person name="Amann R."/>
            <person name="Jetten M.S.M."/>
            <person name="Mascher T."/>
            <person name="Medema M.H."/>
            <person name="Devos D.P."/>
            <person name="Kaster A.-K."/>
            <person name="Ovreas L."/>
            <person name="Rohde M."/>
            <person name="Galperin M.Y."/>
            <person name="Jogler C."/>
        </authorList>
    </citation>
    <scope>NUCLEOTIDE SEQUENCE [LARGE SCALE GENOMIC DNA]</scope>
    <source>
        <strain evidence="1 2">V144</strain>
    </source>
</reference>
<gene>
    <name evidence="1" type="ORF">V144x_22960</name>
</gene>
<proteinExistence type="predicted"/>
<accession>A0A517VV15</accession>
<evidence type="ECO:0000313" key="2">
    <source>
        <dbReference type="Proteomes" id="UP000318704"/>
    </source>
</evidence>
<evidence type="ECO:0000313" key="1">
    <source>
        <dbReference type="EMBL" id="QDT96838.1"/>
    </source>
</evidence>